<evidence type="ECO:0000313" key="3">
    <source>
        <dbReference type="Proteomes" id="UP000036938"/>
    </source>
</evidence>
<feature type="coiled-coil region" evidence="1">
    <location>
        <begin position="112"/>
        <end position="139"/>
    </location>
</feature>
<protein>
    <submittedName>
        <fullName evidence="2">Uncharacterized protein</fullName>
    </submittedName>
</protein>
<name>A0A0L1JJ77_9RHOB</name>
<feature type="non-terminal residue" evidence="2">
    <location>
        <position position="1"/>
    </location>
</feature>
<keyword evidence="3" id="KW-1185">Reference proteome</keyword>
<dbReference type="RefSeq" id="WP_207383007.1">
    <property type="nucleotide sequence ID" value="NZ_AQQZ01000038.1"/>
</dbReference>
<accession>A0A0L1JJ77</accession>
<dbReference type="EMBL" id="AQQZ01000038">
    <property type="protein sequence ID" value="KNG91767.1"/>
    <property type="molecule type" value="Genomic_DNA"/>
</dbReference>
<comment type="caution">
    <text evidence="2">The sequence shown here is derived from an EMBL/GenBank/DDBJ whole genome shotgun (WGS) entry which is preliminary data.</text>
</comment>
<dbReference type="Proteomes" id="UP000036938">
    <property type="component" value="Unassembled WGS sequence"/>
</dbReference>
<dbReference type="AlphaFoldDB" id="A0A0L1JJ77"/>
<gene>
    <name evidence="2" type="ORF">ATO11_20955</name>
</gene>
<keyword evidence="1" id="KW-0175">Coiled coil</keyword>
<proteinExistence type="predicted"/>
<dbReference type="STRING" id="1317121.ATO11_20955"/>
<reference evidence="2 3" key="1">
    <citation type="journal article" date="2015" name="Int. J. Syst. Evol. Microbiol.">
        <title>Aestuariivita atlantica sp. nov., isolated from deep sea sediment of the Atlantic Ocean.</title>
        <authorList>
            <person name="Li G."/>
            <person name="Lai Q."/>
            <person name="Du Y."/>
            <person name="Liu X."/>
            <person name="Sun F."/>
            <person name="Shao Z."/>
        </authorList>
    </citation>
    <scope>NUCLEOTIDE SEQUENCE [LARGE SCALE GENOMIC DNA]</scope>
    <source>
        <strain evidence="2 3">22II-S11-z3</strain>
    </source>
</reference>
<organism evidence="2 3">
    <name type="scientific">Pseudaestuariivita atlantica</name>
    <dbReference type="NCBI Taxonomy" id="1317121"/>
    <lineage>
        <taxon>Bacteria</taxon>
        <taxon>Pseudomonadati</taxon>
        <taxon>Pseudomonadota</taxon>
        <taxon>Alphaproteobacteria</taxon>
        <taxon>Rhodobacterales</taxon>
        <taxon>Paracoccaceae</taxon>
        <taxon>Pseudaestuariivita</taxon>
    </lineage>
</organism>
<sequence>SFVGNKKALSDLQTDFAEKVSEPYGLRRGIKGSVARHERVQRVYGAYTDKTDAVDIPERLRGSLLGAGKESDAEWHARAIEAATARVRALMLEMMERDRVSDTKINLSNQMIETLEGIVTSLGDELAEVKEELNAKRETAADTAYQNRRLETSLSLAGITDKAEAAVRIYTGVEKRVLAGDLKVLKEAAGSPERVNLVVQVYNCALPPDVPLTEDQQRFRNALISVRDEINKQNKADTVTEVEALPPALPYTRLVLERTREDRTTPPLNSTAETEAFLDEIEDALSDEDLIALRDGNSDVLAPILGRQLEEAEQLRLALAYYQQTDAEIPNHALRSVADRLVDVEEPETHTHKDRGPIH</sequence>
<evidence type="ECO:0000256" key="1">
    <source>
        <dbReference type="SAM" id="Coils"/>
    </source>
</evidence>
<evidence type="ECO:0000313" key="2">
    <source>
        <dbReference type="EMBL" id="KNG91767.1"/>
    </source>
</evidence>